<evidence type="ECO:0000256" key="11">
    <source>
        <dbReference type="ARBA" id="ARBA00032707"/>
    </source>
</evidence>
<feature type="transmembrane region" description="Helical" evidence="14">
    <location>
        <begin position="40"/>
        <end position="59"/>
    </location>
</feature>
<evidence type="ECO:0000256" key="12">
    <source>
        <dbReference type="ARBA" id="ARBA00032932"/>
    </source>
</evidence>
<comment type="miscellaneous">
    <text evidence="14">Bacitracin is thought to be involved in the inhibition of peptidoglycan synthesis by sequestering undecaprenyl diphosphate, thereby reducing the pool of lipid carrier available.</text>
</comment>
<feature type="transmembrane region" description="Helical" evidence="14">
    <location>
        <begin position="251"/>
        <end position="268"/>
    </location>
</feature>
<reference evidence="15 16" key="1">
    <citation type="submission" date="2017-04" db="EMBL/GenBank/DDBJ databases">
        <title>Draft genome sequence of Zooshikella ganghwensis VG4 isolated from Red Sea sediments.</title>
        <authorList>
            <person name="Rehman Z."/>
            <person name="Alam I."/>
            <person name="Kamau A."/>
            <person name="Bajic V."/>
            <person name="Leiknes T."/>
        </authorList>
    </citation>
    <scope>NUCLEOTIDE SEQUENCE [LARGE SCALE GENOMIC DNA]</scope>
    <source>
        <strain evidence="15 16">VG4</strain>
    </source>
</reference>
<evidence type="ECO:0000256" key="3">
    <source>
        <dbReference type="ARBA" id="ARBA00012374"/>
    </source>
</evidence>
<protein>
    <recommendedName>
        <fullName evidence="4 14">Undecaprenyl-diphosphatase</fullName>
        <ecNumber evidence="3 14">3.6.1.27</ecNumber>
    </recommendedName>
    <alternativeName>
        <fullName evidence="12 14">Bacitracin resistance protein</fullName>
    </alternativeName>
    <alternativeName>
        <fullName evidence="11 14">Undecaprenyl pyrophosphate phosphatase</fullName>
    </alternativeName>
</protein>
<dbReference type="GO" id="GO:0050380">
    <property type="term" value="F:undecaprenyl-diphosphatase activity"/>
    <property type="evidence" value="ECO:0007669"/>
    <property type="project" value="UniProtKB-UniRule"/>
</dbReference>
<evidence type="ECO:0000313" key="15">
    <source>
        <dbReference type="EMBL" id="RDH45053.1"/>
    </source>
</evidence>
<dbReference type="InterPro" id="IPR003824">
    <property type="entry name" value="UppP"/>
</dbReference>
<feature type="transmembrane region" description="Helical" evidence="14">
    <location>
        <begin position="85"/>
        <end position="106"/>
    </location>
</feature>
<comment type="similarity">
    <text evidence="2 14">Belongs to the UppP family.</text>
</comment>
<dbReference type="GO" id="GO:0008360">
    <property type="term" value="P:regulation of cell shape"/>
    <property type="evidence" value="ECO:0007669"/>
    <property type="project" value="UniProtKB-KW"/>
</dbReference>
<keyword evidence="8 14" id="KW-1133">Transmembrane helix</keyword>
<evidence type="ECO:0000256" key="1">
    <source>
        <dbReference type="ARBA" id="ARBA00004651"/>
    </source>
</evidence>
<keyword evidence="16" id="KW-1185">Reference proteome</keyword>
<evidence type="ECO:0000256" key="4">
    <source>
        <dbReference type="ARBA" id="ARBA00021581"/>
    </source>
</evidence>
<evidence type="ECO:0000256" key="6">
    <source>
        <dbReference type="ARBA" id="ARBA00022692"/>
    </source>
</evidence>
<dbReference type="HAMAP" id="MF_01006">
    <property type="entry name" value="Undec_diphosphatase"/>
    <property type="match status" value="1"/>
</dbReference>
<evidence type="ECO:0000256" key="7">
    <source>
        <dbReference type="ARBA" id="ARBA00022801"/>
    </source>
</evidence>
<keyword evidence="10 14" id="KW-0046">Antibiotic resistance</keyword>
<evidence type="ECO:0000256" key="8">
    <source>
        <dbReference type="ARBA" id="ARBA00022989"/>
    </source>
</evidence>
<accession>A0A4P9VNQ1</accession>
<dbReference type="Proteomes" id="UP000257039">
    <property type="component" value="Unassembled WGS sequence"/>
</dbReference>
<evidence type="ECO:0000256" key="14">
    <source>
        <dbReference type="HAMAP-Rule" id="MF_01006"/>
    </source>
</evidence>
<dbReference type="PANTHER" id="PTHR30622:SF4">
    <property type="entry name" value="UNDECAPRENYL-DIPHOSPHATASE"/>
    <property type="match status" value="1"/>
</dbReference>
<keyword evidence="5 14" id="KW-1003">Cell membrane</keyword>
<organism evidence="15 16">
    <name type="scientific">Zooshikella ganghwensis</name>
    <dbReference type="NCBI Taxonomy" id="202772"/>
    <lineage>
        <taxon>Bacteria</taxon>
        <taxon>Pseudomonadati</taxon>
        <taxon>Pseudomonadota</taxon>
        <taxon>Gammaproteobacteria</taxon>
        <taxon>Oceanospirillales</taxon>
        <taxon>Zooshikellaceae</taxon>
        <taxon>Zooshikella</taxon>
    </lineage>
</organism>
<evidence type="ECO:0000256" key="9">
    <source>
        <dbReference type="ARBA" id="ARBA00023136"/>
    </source>
</evidence>
<dbReference type="EMBL" id="NDXW01000001">
    <property type="protein sequence ID" value="RDH45053.1"/>
    <property type="molecule type" value="Genomic_DNA"/>
</dbReference>
<evidence type="ECO:0000256" key="10">
    <source>
        <dbReference type="ARBA" id="ARBA00023251"/>
    </source>
</evidence>
<dbReference type="AlphaFoldDB" id="A0A4P9VNQ1"/>
<name>A0A4P9VNQ1_9GAMM</name>
<comment type="subcellular location">
    <subcellularLocation>
        <location evidence="1 14">Cell membrane</location>
        <topology evidence="1 14">Multi-pass membrane protein</topology>
    </subcellularLocation>
</comment>
<dbReference type="NCBIfam" id="TIGR00753">
    <property type="entry name" value="undec_PP_bacA"/>
    <property type="match status" value="1"/>
</dbReference>
<proteinExistence type="inferred from homology"/>
<dbReference type="PANTHER" id="PTHR30622">
    <property type="entry name" value="UNDECAPRENYL-DIPHOSPHATASE"/>
    <property type="match status" value="1"/>
</dbReference>
<dbReference type="GO" id="GO:0046677">
    <property type="term" value="P:response to antibiotic"/>
    <property type="evidence" value="ECO:0007669"/>
    <property type="project" value="UniProtKB-UniRule"/>
</dbReference>
<keyword evidence="14" id="KW-0573">Peptidoglycan synthesis</keyword>
<comment type="catalytic activity">
    <reaction evidence="13 14">
        <text>di-trans,octa-cis-undecaprenyl diphosphate + H2O = di-trans,octa-cis-undecaprenyl phosphate + phosphate + H(+)</text>
        <dbReference type="Rhea" id="RHEA:28094"/>
        <dbReference type="ChEBI" id="CHEBI:15377"/>
        <dbReference type="ChEBI" id="CHEBI:15378"/>
        <dbReference type="ChEBI" id="CHEBI:43474"/>
        <dbReference type="ChEBI" id="CHEBI:58405"/>
        <dbReference type="ChEBI" id="CHEBI:60392"/>
        <dbReference type="EC" id="3.6.1.27"/>
    </reaction>
</comment>
<comment type="function">
    <text evidence="14">Catalyzes the dephosphorylation of undecaprenyl diphosphate (UPP). Confers resistance to bacitracin.</text>
</comment>
<evidence type="ECO:0000256" key="5">
    <source>
        <dbReference type="ARBA" id="ARBA00022475"/>
    </source>
</evidence>
<feature type="transmembrane region" description="Helical" evidence="14">
    <location>
        <begin position="112"/>
        <end position="133"/>
    </location>
</feature>
<gene>
    <name evidence="14" type="primary">uppP</name>
    <name evidence="15" type="ORF">B9G39_17310</name>
</gene>
<sequence>MDVIQAIILALIQGLTEFLPISSSAHLVLPAQLLGWPDQGLAFDVAVHIGTLIAVVLYFRDDLWAVMKGMLEGLFGKQKSFEGYLGWYIILGTIPAVLFGLAISLMDVENQLRSIFIIACTTLIFGVLLGWADCTGTQQRQLTEITWKQVLIIGIAQALAIIPGTSRSGVTITAGLMLGFTRNAAARFSFLLSIPVIFAAGLLKTKDLVMATEPVAWDAIFVGVFVAGISAYVCIHLFLSMIARMGMMPFVIYRVLLSAALFFVYFTSI</sequence>
<dbReference type="EC" id="3.6.1.27" evidence="3 14"/>
<dbReference type="GO" id="GO:0009252">
    <property type="term" value="P:peptidoglycan biosynthetic process"/>
    <property type="evidence" value="ECO:0007669"/>
    <property type="project" value="UniProtKB-KW"/>
</dbReference>
<keyword evidence="14" id="KW-0961">Cell wall biogenesis/degradation</keyword>
<keyword evidence="6 14" id="KW-0812">Transmembrane</keyword>
<evidence type="ECO:0000313" key="16">
    <source>
        <dbReference type="Proteomes" id="UP000257039"/>
    </source>
</evidence>
<dbReference type="RefSeq" id="WP_094788080.1">
    <property type="nucleotide sequence ID" value="NZ_NDXW01000001.1"/>
</dbReference>
<dbReference type="NCBIfam" id="NF001393">
    <property type="entry name" value="PRK00281.2-4"/>
    <property type="match status" value="1"/>
</dbReference>
<keyword evidence="9 14" id="KW-0472">Membrane</keyword>
<dbReference type="GO" id="GO:0005886">
    <property type="term" value="C:plasma membrane"/>
    <property type="evidence" value="ECO:0007669"/>
    <property type="project" value="UniProtKB-SubCell"/>
</dbReference>
<dbReference type="Pfam" id="PF02673">
    <property type="entry name" value="BacA"/>
    <property type="match status" value="1"/>
</dbReference>
<keyword evidence="7 14" id="KW-0378">Hydrolase</keyword>
<dbReference type="GO" id="GO:0071555">
    <property type="term" value="P:cell wall organization"/>
    <property type="evidence" value="ECO:0007669"/>
    <property type="project" value="UniProtKB-KW"/>
</dbReference>
<evidence type="ECO:0000256" key="2">
    <source>
        <dbReference type="ARBA" id="ARBA00010621"/>
    </source>
</evidence>
<keyword evidence="14" id="KW-0133">Cell shape</keyword>
<feature type="transmembrane region" description="Helical" evidence="14">
    <location>
        <begin position="184"/>
        <end position="203"/>
    </location>
</feature>
<evidence type="ECO:0000256" key="13">
    <source>
        <dbReference type="ARBA" id="ARBA00047594"/>
    </source>
</evidence>
<feature type="transmembrane region" description="Helical" evidence="14">
    <location>
        <begin position="215"/>
        <end position="239"/>
    </location>
</feature>
<comment type="caution">
    <text evidence="15">The sequence shown here is derived from an EMBL/GenBank/DDBJ whole genome shotgun (WGS) entry which is preliminary data.</text>
</comment>